<dbReference type="SUPFAM" id="SSF53822">
    <property type="entry name" value="Periplasmic binding protein-like I"/>
    <property type="match status" value="1"/>
</dbReference>
<dbReference type="OrthoDB" id="180305at2"/>
<dbReference type="Proteomes" id="UP000176204">
    <property type="component" value="Chromosome I"/>
</dbReference>
<dbReference type="SUPFAM" id="SSF46785">
    <property type="entry name" value="Winged helix' DNA-binding domain"/>
    <property type="match status" value="1"/>
</dbReference>
<name>A0A1H6LA63_9BACT</name>
<dbReference type="PRINTS" id="PR00035">
    <property type="entry name" value="HTHGNTR"/>
</dbReference>
<dbReference type="InterPro" id="IPR000524">
    <property type="entry name" value="Tscrpt_reg_HTH_GntR"/>
</dbReference>
<keyword evidence="1" id="KW-0805">Transcription regulation</keyword>
<keyword evidence="2" id="KW-0238">DNA-binding</keyword>
<dbReference type="Pfam" id="PF00392">
    <property type="entry name" value="GntR"/>
    <property type="match status" value="1"/>
</dbReference>
<gene>
    <name evidence="5" type="ORF">PYTT_1208</name>
</gene>
<dbReference type="CDD" id="cd07377">
    <property type="entry name" value="WHTH_GntR"/>
    <property type="match status" value="1"/>
</dbReference>
<dbReference type="PANTHER" id="PTHR30146:SF109">
    <property type="entry name" value="HTH-TYPE TRANSCRIPTIONAL REGULATOR GALS"/>
    <property type="match status" value="1"/>
</dbReference>
<reference evidence="6" key="1">
    <citation type="submission" date="2016-09" db="EMBL/GenBank/DDBJ databases">
        <authorList>
            <person name="Koehorst J."/>
        </authorList>
    </citation>
    <scope>NUCLEOTIDE SEQUENCE [LARGE SCALE GENOMIC DNA]</scope>
</reference>
<keyword evidence="3" id="KW-0804">Transcription</keyword>
<dbReference type="Pfam" id="PF13377">
    <property type="entry name" value="Peripla_BP_3"/>
    <property type="match status" value="1"/>
</dbReference>
<evidence type="ECO:0000313" key="5">
    <source>
        <dbReference type="EMBL" id="SEH85147.1"/>
    </source>
</evidence>
<evidence type="ECO:0000256" key="1">
    <source>
        <dbReference type="ARBA" id="ARBA00023015"/>
    </source>
</evidence>
<organism evidence="5 6">
    <name type="scientific">Akkermansia glycaniphila</name>
    <dbReference type="NCBI Taxonomy" id="1679444"/>
    <lineage>
        <taxon>Bacteria</taxon>
        <taxon>Pseudomonadati</taxon>
        <taxon>Verrucomicrobiota</taxon>
        <taxon>Verrucomicrobiia</taxon>
        <taxon>Verrucomicrobiales</taxon>
        <taxon>Akkermansiaceae</taxon>
        <taxon>Akkermansia</taxon>
    </lineage>
</organism>
<evidence type="ECO:0000256" key="2">
    <source>
        <dbReference type="ARBA" id="ARBA00023125"/>
    </source>
</evidence>
<dbReference type="Gene3D" id="3.40.50.2300">
    <property type="match status" value="2"/>
</dbReference>
<evidence type="ECO:0000256" key="3">
    <source>
        <dbReference type="ARBA" id="ARBA00023163"/>
    </source>
</evidence>
<dbReference type="PANTHER" id="PTHR30146">
    <property type="entry name" value="LACI-RELATED TRANSCRIPTIONAL REPRESSOR"/>
    <property type="match status" value="1"/>
</dbReference>
<sequence>MNQRQHPLAISIAGKLRQAFRAGRFEGILPGERELVAIYNVGRETIRSALLQLEQEGLITAPIARSPRRILLSPSLQEAIAPPRPTEKQASIGFLSSVPIGRMPQGILAELHYIRNLFEQNGLDFHIHEMPWSIGNTPENRLARLEAKNNHDCWILYHASCETQNWFKKRHIPCIVRGTSYPTSKLPCLDTNWGATANHAANHLWHKGHRNIGLCMPEEKLRGHQLVKKHFFDFEAEGWNPVIIPFPADIASTFENLERACSENKEITAFVTMRGNQIVTLLSWTATHAISIPAQISLVSLSYEPILTHLYPPIANYEINAEKSVRRLVRMISHLLASKNTSSAFVLPEFNPGQSVAARH</sequence>
<dbReference type="InterPro" id="IPR036390">
    <property type="entry name" value="WH_DNA-bd_sf"/>
</dbReference>
<dbReference type="GO" id="GO:0003700">
    <property type="term" value="F:DNA-binding transcription factor activity"/>
    <property type="evidence" value="ECO:0007669"/>
    <property type="project" value="InterPro"/>
</dbReference>
<dbReference type="EMBL" id="LT629973">
    <property type="protein sequence ID" value="SEH85147.1"/>
    <property type="molecule type" value="Genomic_DNA"/>
</dbReference>
<accession>A0A1H6LA63</accession>
<dbReference type="GO" id="GO:0000976">
    <property type="term" value="F:transcription cis-regulatory region binding"/>
    <property type="evidence" value="ECO:0007669"/>
    <property type="project" value="TreeGrafter"/>
</dbReference>
<dbReference type="SMART" id="SM00345">
    <property type="entry name" value="HTH_GNTR"/>
    <property type="match status" value="1"/>
</dbReference>
<protein>
    <submittedName>
        <fullName evidence="5">Transcription regulator hth gntr</fullName>
    </submittedName>
</protein>
<dbReference type="AlphaFoldDB" id="A0A1H6LA63"/>
<dbReference type="InterPro" id="IPR046335">
    <property type="entry name" value="LacI/GalR-like_sensor"/>
</dbReference>
<evidence type="ECO:0000313" key="6">
    <source>
        <dbReference type="Proteomes" id="UP000176204"/>
    </source>
</evidence>
<keyword evidence="6" id="KW-1185">Reference proteome</keyword>
<evidence type="ECO:0000259" key="4">
    <source>
        <dbReference type="SMART" id="SM00345"/>
    </source>
</evidence>
<dbReference type="InterPro" id="IPR036388">
    <property type="entry name" value="WH-like_DNA-bd_sf"/>
</dbReference>
<proteinExistence type="predicted"/>
<dbReference type="InterPro" id="IPR028082">
    <property type="entry name" value="Peripla_BP_I"/>
</dbReference>
<dbReference type="Gene3D" id="1.10.10.10">
    <property type="entry name" value="Winged helix-like DNA-binding domain superfamily/Winged helix DNA-binding domain"/>
    <property type="match status" value="1"/>
</dbReference>
<dbReference type="RefSeq" id="WP_067776051.1">
    <property type="nucleotide sequence ID" value="NZ_JACVVN010000007.1"/>
</dbReference>
<dbReference type="KEGG" id="agl:PYTT_1208"/>
<feature type="domain" description="HTH gntR-type" evidence="4">
    <location>
        <begin position="12"/>
        <end position="70"/>
    </location>
</feature>
<dbReference type="STRING" id="1679444.PYTT_1208"/>